<dbReference type="Proteomes" id="UP000307943">
    <property type="component" value="Unassembled WGS sequence"/>
</dbReference>
<evidence type="ECO:0000256" key="1">
    <source>
        <dbReference type="ARBA" id="ARBA00006484"/>
    </source>
</evidence>
<evidence type="ECO:0000313" key="6">
    <source>
        <dbReference type="Proteomes" id="UP000307943"/>
    </source>
</evidence>
<organism evidence="5 6">
    <name type="scientific">Paenibacillus hemerocallicola</name>
    <dbReference type="NCBI Taxonomy" id="1172614"/>
    <lineage>
        <taxon>Bacteria</taxon>
        <taxon>Bacillati</taxon>
        <taxon>Bacillota</taxon>
        <taxon>Bacilli</taxon>
        <taxon>Bacillales</taxon>
        <taxon>Paenibacillaceae</taxon>
        <taxon>Paenibacillus</taxon>
    </lineage>
</organism>
<keyword evidence="2" id="KW-0560">Oxidoreductase</keyword>
<sequence length="245" mass="26512">MKLAEHTVLITGGASGIGLALARTLTRMDNKVIVVGRDRGKLADAQENIPGLTALSCDIGSEEQRESLVSLLERDYPRLSVLVNNAGIQCHSRFDSAPPSLETIAREVEINFIAAVRLDAMLLPLLRQQKEAALIHISSGLSIAPKADAPVYCATKAALSSFARALRYQLEHTPVRVFDVLAPLVDTAMTEGRGRGKISPEAFASRLVAGLAGDRYTMRIGKTRLLYALHRLAPGLAYRIMKDGL</sequence>
<evidence type="ECO:0000259" key="4">
    <source>
        <dbReference type="SMART" id="SM00822"/>
    </source>
</evidence>
<dbReference type="GO" id="GO:0016491">
    <property type="term" value="F:oxidoreductase activity"/>
    <property type="evidence" value="ECO:0007669"/>
    <property type="project" value="UniProtKB-KW"/>
</dbReference>
<dbReference type="RefSeq" id="WP_139602990.1">
    <property type="nucleotide sequence ID" value="NZ_VDCQ01000018.1"/>
</dbReference>
<reference evidence="5 6" key="1">
    <citation type="submission" date="2019-05" db="EMBL/GenBank/DDBJ databases">
        <title>We sequenced the genome of Paenibacillus hemerocallicola KCTC 33185 for further insight into its adaptation and study the phylogeny of Paenibacillus.</title>
        <authorList>
            <person name="Narsing Rao M.P."/>
        </authorList>
    </citation>
    <scope>NUCLEOTIDE SEQUENCE [LARGE SCALE GENOMIC DNA]</scope>
    <source>
        <strain evidence="5 6">KCTC 33185</strain>
    </source>
</reference>
<dbReference type="EMBL" id="VDCQ01000018">
    <property type="protein sequence ID" value="TNJ65493.1"/>
    <property type="molecule type" value="Genomic_DNA"/>
</dbReference>
<accession>A0A5C4T8S7</accession>
<keyword evidence="6" id="KW-1185">Reference proteome</keyword>
<dbReference type="Pfam" id="PF00106">
    <property type="entry name" value="adh_short"/>
    <property type="match status" value="1"/>
</dbReference>
<dbReference type="Gene3D" id="3.40.50.720">
    <property type="entry name" value="NAD(P)-binding Rossmann-like Domain"/>
    <property type="match status" value="1"/>
</dbReference>
<comment type="caution">
    <text evidence="5">The sequence shown here is derived from an EMBL/GenBank/DDBJ whole genome shotgun (WGS) entry which is preliminary data.</text>
</comment>
<comment type="similarity">
    <text evidence="1 3">Belongs to the short-chain dehydrogenases/reductases (SDR) family.</text>
</comment>
<evidence type="ECO:0000313" key="5">
    <source>
        <dbReference type="EMBL" id="TNJ65493.1"/>
    </source>
</evidence>
<dbReference type="PRINTS" id="PR00080">
    <property type="entry name" value="SDRFAMILY"/>
</dbReference>
<dbReference type="PANTHER" id="PTHR44196:SF1">
    <property type="entry name" value="DEHYDROGENASE_REDUCTASE SDR FAMILY MEMBER 7B"/>
    <property type="match status" value="1"/>
</dbReference>
<dbReference type="InterPro" id="IPR057326">
    <property type="entry name" value="KR_dom"/>
</dbReference>
<dbReference type="SUPFAM" id="SSF51735">
    <property type="entry name" value="NAD(P)-binding Rossmann-fold domains"/>
    <property type="match status" value="1"/>
</dbReference>
<dbReference type="PROSITE" id="PS00061">
    <property type="entry name" value="ADH_SHORT"/>
    <property type="match status" value="1"/>
</dbReference>
<dbReference type="InterPro" id="IPR020904">
    <property type="entry name" value="Sc_DH/Rdtase_CS"/>
</dbReference>
<dbReference type="PRINTS" id="PR00081">
    <property type="entry name" value="GDHRDH"/>
</dbReference>
<evidence type="ECO:0000256" key="3">
    <source>
        <dbReference type="RuleBase" id="RU000363"/>
    </source>
</evidence>
<dbReference type="InterPro" id="IPR036291">
    <property type="entry name" value="NAD(P)-bd_dom_sf"/>
</dbReference>
<protein>
    <submittedName>
        <fullName evidence="5">SDR family NAD(P)-dependent oxidoreductase</fullName>
    </submittedName>
</protein>
<dbReference type="PANTHER" id="PTHR44196">
    <property type="entry name" value="DEHYDROGENASE/REDUCTASE SDR FAMILY MEMBER 7B"/>
    <property type="match status" value="1"/>
</dbReference>
<proteinExistence type="inferred from homology"/>
<dbReference type="OrthoDB" id="9810734at2"/>
<name>A0A5C4T8S7_9BACL</name>
<feature type="domain" description="Ketoreductase" evidence="4">
    <location>
        <begin position="6"/>
        <end position="187"/>
    </location>
</feature>
<evidence type="ECO:0000256" key="2">
    <source>
        <dbReference type="ARBA" id="ARBA00023002"/>
    </source>
</evidence>
<dbReference type="SMART" id="SM00822">
    <property type="entry name" value="PKS_KR"/>
    <property type="match status" value="1"/>
</dbReference>
<dbReference type="InterPro" id="IPR002347">
    <property type="entry name" value="SDR_fam"/>
</dbReference>
<dbReference type="AlphaFoldDB" id="A0A5C4T8S7"/>
<gene>
    <name evidence="5" type="ORF">FE784_14835</name>
</gene>
<dbReference type="GO" id="GO:0016020">
    <property type="term" value="C:membrane"/>
    <property type="evidence" value="ECO:0007669"/>
    <property type="project" value="TreeGrafter"/>
</dbReference>